<evidence type="ECO:0000256" key="1">
    <source>
        <dbReference type="ARBA" id="ARBA00022679"/>
    </source>
</evidence>
<protein>
    <submittedName>
        <fullName evidence="6">Adenylate kinase 9</fullName>
    </submittedName>
</protein>
<gene>
    <name evidence="6" type="ORF">DPX16_17302</name>
</gene>
<feature type="region of interest" description="Disordered" evidence="4">
    <location>
        <begin position="898"/>
        <end position="933"/>
    </location>
</feature>
<dbReference type="OrthoDB" id="439792at2759"/>
<dbReference type="Pfam" id="PF00406">
    <property type="entry name" value="ADK"/>
    <property type="match status" value="2"/>
</dbReference>
<feature type="region of interest" description="Disordered" evidence="4">
    <location>
        <begin position="1107"/>
        <end position="1126"/>
    </location>
</feature>
<reference evidence="6 7" key="1">
    <citation type="submission" date="2018-10" db="EMBL/GenBank/DDBJ databases">
        <title>Genome assembly for a Yunnan-Guizhou Plateau 3E fish, Anabarilius grahami (Regan), and its evolutionary and genetic applications.</title>
        <authorList>
            <person name="Jiang W."/>
        </authorList>
    </citation>
    <scope>NUCLEOTIDE SEQUENCE [LARGE SCALE GENOMIC DNA]</scope>
    <source>
        <strain evidence="6">AG-KIZ</strain>
        <tissue evidence="6">Muscle</tissue>
    </source>
</reference>
<evidence type="ECO:0000313" key="6">
    <source>
        <dbReference type="EMBL" id="ROL43481.1"/>
    </source>
</evidence>
<proteinExistence type="predicted"/>
<dbReference type="GO" id="GO:0005524">
    <property type="term" value="F:ATP binding"/>
    <property type="evidence" value="ECO:0007669"/>
    <property type="project" value="InterPro"/>
</dbReference>
<dbReference type="GO" id="GO:0019205">
    <property type="term" value="F:nucleobase-containing compound kinase activity"/>
    <property type="evidence" value="ECO:0007669"/>
    <property type="project" value="InterPro"/>
</dbReference>
<dbReference type="InterPro" id="IPR002130">
    <property type="entry name" value="Cyclophilin-type_PPIase_dom"/>
</dbReference>
<feature type="compositionally biased region" description="Acidic residues" evidence="4">
    <location>
        <begin position="1107"/>
        <end position="1122"/>
    </location>
</feature>
<feature type="region of interest" description="Disordered" evidence="4">
    <location>
        <begin position="1054"/>
        <end position="1094"/>
    </location>
</feature>
<feature type="compositionally biased region" description="Low complexity" evidence="4">
    <location>
        <begin position="898"/>
        <end position="908"/>
    </location>
</feature>
<feature type="region of interest" description="Disordered" evidence="4">
    <location>
        <begin position="595"/>
        <end position="622"/>
    </location>
</feature>
<feature type="compositionally biased region" description="Basic and acidic residues" evidence="4">
    <location>
        <begin position="600"/>
        <end position="619"/>
    </location>
</feature>
<dbReference type="GO" id="GO:0003755">
    <property type="term" value="F:peptidyl-prolyl cis-trans isomerase activity"/>
    <property type="evidence" value="ECO:0007669"/>
    <property type="project" value="InterPro"/>
</dbReference>
<evidence type="ECO:0000256" key="4">
    <source>
        <dbReference type="SAM" id="MobiDB-lite"/>
    </source>
</evidence>
<dbReference type="PROSITE" id="PS50072">
    <property type="entry name" value="CSA_PPIASE_2"/>
    <property type="match status" value="1"/>
</dbReference>
<comment type="caution">
    <text evidence="6">The sequence shown here is derived from an EMBL/GenBank/DDBJ whole genome shotgun (WGS) entry which is preliminary data.</text>
</comment>
<accession>A0A3N0YC79</accession>
<dbReference type="InterPro" id="IPR000850">
    <property type="entry name" value="Adenylat/UMP-CMP_kin"/>
</dbReference>
<keyword evidence="7" id="KW-1185">Reference proteome</keyword>
<feature type="domain" description="PPIase cyclophilin-type" evidence="5">
    <location>
        <begin position="1851"/>
        <end position="1995"/>
    </location>
</feature>
<evidence type="ECO:0000256" key="3">
    <source>
        <dbReference type="ARBA" id="ARBA00022777"/>
    </source>
</evidence>
<dbReference type="SUPFAM" id="SSF52540">
    <property type="entry name" value="P-loop containing nucleoside triphosphate hydrolases"/>
    <property type="match status" value="5"/>
</dbReference>
<dbReference type="CDD" id="cd01428">
    <property type="entry name" value="ADK"/>
    <property type="match status" value="2"/>
</dbReference>
<dbReference type="Gene3D" id="2.40.100.10">
    <property type="entry name" value="Cyclophilin-like"/>
    <property type="match status" value="1"/>
</dbReference>
<keyword evidence="3 6" id="KW-0418">Kinase</keyword>
<name>A0A3N0YC79_ANAGA</name>
<dbReference type="InterPro" id="IPR029000">
    <property type="entry name" value="Cyclophilin-like_dom_sf"/>
</dbReference>
<dbReference type="InterPro" id="IPR027417">
    <property type="entry name" value="P-loop_NTPase"/>
</dbReference>
<keyword evidence="1" id="KW-0808">Transferase</keyword>
<dbReference type="Gene3D" id="3.40.50.300">
    <property type="entry name" value="P-loop containing nucleotide triphosphate hydrolases"/>
    <property type="match status" value="4"/>
</dbReference>
<keyword evidence="2" id="KW-0547">Nucleotide-binding</keyword>
<organism evidence="6 7">
    <name type="scientific">Anabarilius grahami</name>
    <name type="common">Kanglang fish</name>
    <name type="synonym">Barilius grahami</name>
    <dbReference type="NCBI Taxonomy" id="495550"/>
    <lineage>
        <taxon>Eukaryota</taxon>
        <taxon>Metazoa</taxon>
        <taxon>Chordata</taxon>
        <taxon>Craniata</taxon>
        <taxon>Vertebrata</taxon>
        <taxon>Euteleostomi</taxon>
        <taxon>Actinopterygii</taxon>
        <taxon>Neopterygii</taxon>
        <taxon>Teleostei</taxon>
        <taxon>Ostariophysi</taxon>
        <taxon>Cypriniformes</taxon>
        <taxon>Xenocyprididae</taxon>
        <taxon>Xenocypridinae</taxon>
        <taxon>Xenocypridinae incertae sedis</taxon>
        <taxon>Anabarilius</taxon>
    </lineage>
</organism>
<dbReference type="PANTHER" id="PTHR23359">
    <property type="entry name" value="NUCLEOTIDE KINASE"/>
    <property type="match status" value="1"/>
</dbReference>
<evidence type="ECO:0000256" key="2">
    <source>
        <dbReference type="ARBA" id="ARBA00022741"/>
    </source>
</evidence>
<dbReference type="PRINTS" id="PR00153">
    <property type="entry name" value="CSAPPISMRASE"/>
</dbReference>
<feature type="compositionally biased region" description="Acidic residues" evidence="4">
    <location>
        <begin position="192"/>
        <end position="209"/>
    </location>
</feature>
<dbReference type="Proteomes" id="UP000281406">
    <property type="component" value="Unassembled WGS sequence"/>
</dbReference>
<dbReference type="SUPFAM" id="SSF50891">
    <property type="entry name" value="Cyclophilin-like"/>
    <property type="match status" value="1"/>
</dbReference>
<feature type="compositionally biased region" description="Basic and acidic residues" evidence="4">
    <location>
        <begin position="911"/>
        <end position="927"/>
    </location>
</feature>
<dbReference type="EMBL" id="RJVU01048406">
    <property type="protein sequence ID" value="ROL43481.1"/>
    <property type="molecule type" value="Genomic_DNA"/>
</dbReference>
<evidence type="ECO:0000313" key="7">
    <source>
        <dbReference type="Proteomes" id="UP000281406"/>
    </source>
</evidence>
<dbReference type="Pfam" id="PF00160">
    <property type="entry name" value="Pro_isomerase"/>
    <property type="match status" value="1"/>
</dbReference>
<sequence>MSSTVSNASNFPLVDKLIEDEAEREILLSKPTCFIIIGKPGVGKSTLTRKLAKTWNCILIDDTDLLNSHINDETEQGKQLFKILAEGKASPEEMIFQLIVDRLKSPDVEHYGYVLACLPSMSEEYLKIQEQINLIKSLRMPPDFIINIKCADRDLIHRLSDERQHPETGRVFHREKWDPVKKETVIKRSHTEDEEEEEEETEDQEEEMEEIELQKDMITQLVRVSENYPENAKSRIMRYKDTILRPLEDYMADHNPPYLFELDGNKDPEELFESVMSRLESMAVRCPAGPVRLMPTEDPELDDQMDLEELFRTLSSCRNVAPGFHWRRSRWSWNCPVALKEGRMVKGRQEFAVGFMDKIYILSSQNALQKFMANPRCYLLPPVPHLPCRVSVIGPRCSGKSTMCALLAEHYGAVVVDVEALMERTLSMFKKDMLDKVRHDATLVGLEKVQAKMQLEATHASGNVTTSEGESDETYSAIEVTEDHPDVQALVEEAMKEAAESPITASRELYLEALEKHIREIEAEDEDAKRGWILDNIPSSRSQLITIEELHGAITPEVLFCLQDNDGEGRTVLTRMYEQNKKEVDRAVLSRLKKERKLHKTQDNHETLKPTEALKKDSQPIDTQSKLETLLEESESSDKSDDEGKILNDEEVVLPTVWENGYPDGPEMDAFSVQLKQFVADWESMEHTITCSYAILNITNKTPQDILQEMIYHMEKPFKYTAWRISSADLEEEEEAIHALVQAEKQDDVNEEEEQESEEEVGFKRQLGDTKHFCPVVLKERGTLQPCLDDYAAKYRDKVYYFSSTEAQEMFLQNPELYISNTQLLKPPVLRVFMLGVRGSGKTTYGKWLAEQLGVFHIQFRERLQELILRKTQKHVSYADDSEPPEEPPEELQGLLEAQAQGQSAESPLDQDDKTSHEDTASDKPDTNEEPALTDDEEAIKAYLQDGDPLPPEILEMVLLQWWDQEPYKSTGFILEGFPQNQEEVSFMSEHHLFPDMVVVMSVEVSEVVRRLLPSRLTRWRERQKRSQEQKHLVIKLRSELRERAITQRRAELLAERATKKPSPLTLKPLKEQEDEDDEEVQEEAEAMDEEEQEWEEMEAMLLEEFPPVEEEEAEDEETETGAEERLETEISQRFEKDDNNLTSMTDFLTDNQIPRLVISTGSLPRIVRYQLLQGIKPLMVNRDSLFQMCQPISYSLARRLLYCSFKYPSAFGCWDPVKYAEGDLIQPPQGPFNATFPVILHQFVYFFASRETRNTFILNPIKYLCQPKPNPSLPIKLAIIGPPKAGKTTVARVFAREYGLARLSIGDAIRMVINNQSKIELAYQVQKHLNQGLTVPDELAIQCLEVAVMSLVCSTRGFVLDGFPVTKHQAELLESCSIIPMLVIELQLDTAEVLRRGMKDRGKNNRPYPMHDSPQVLNIRNSCFRREVEALRQHFHQQYHNWTPIDAHKSKWWVWERVLDEVRISIGHSHAYLERIHKGQAACINRLCITPRELQSRLGEFGQYCPVSLALHHHLVDCSHNTSLELAAEFGGHFYKMASMEFLERFLESPDQFVVPGCPYPFPPPPLLPHKLNAGQVKSRFPQQVEMKGFCPVTYLDGQQRYEALVRGNMEYAVEYQNRIYIFESEKKQEQFLQSPEIYWDQKLPHKLPPLEDPVLLTSLPIMGYLEQSVAVPIIKAMTAVGQLKPKFPFLSVKRSALLYLAFHLKAFNTRSPDFIRQKYKKKLQKFEEGCELISYLGTTMKTYRSPLNLPPDFAQKLERFLALEKSTKTASGTNQKRLLLKELRGDVWQYTGCLMSFANGQLLGDERKLSSWAEKEWKFSFHRPQALYMALAEEYYTSNLRNTGHIFVYMDIESGGEAFGRLLFELFSDVCPKTCRNFKALCTGEAGLSKSNLELSYKGSIFHRVVPNGWLQGGDESFVISHNKRGILGMANQGAHSNGSQFYITLQPASWMDYKYVAFGQLVEGTAVLKRLEAVPTYNERPKQDCKIAACGIFEP</sequence>
<feature type="compositionally biased region" description="Acidic residues" evidence="4">
    <location>
        <begin position="1073"/>
        <end position="1094"/>
    </location>
</feature>
<feature type="region of interest" description="Disordered" evidence="4">
    <location>
        <begin position="184"/>
        <end position="209"/>
    </location>
</feature>
<evidence type="ECO:0000259" key="5">
    <source>
        <dbReference type="PROSITE" id="PS50072"/>
    </source>
</evidence>
<dbReference type="GO" id="GO:0006139">
    <property type="term" value="P:nucleobase-containing compound metabolic process"/>
    <property type="evidence" value="ECO:0007669"/>
    <property type="project" value="InterPro"/>
</dbReference>